<keyword evidence="3" id="KW-1185">Reference proteome</keyword>
<dbReference type="AlphaFoldDB" id="A0A7J7CDP6"/>
<evidence type="ECO:0000313" key="3">
    <source>
        <dbReference type="Proteomes" id="UP000593562"/>
    </source>
</evidence>
<reference evidence="2 3" key="1">
    <citation type="journal article" date="2020" name="Nat. Commun.">
        <title>Genome of Tripterygium wilfordii and identification of cytochrome P450 involved in triptolide biosynthesis.</title>
        <authorList>
            <person name="Tu L."/>
            <person name="Su P."/>
            <person name="Zhang Z."/>
            <person name="Gao L."/>
            <person name="Wang J."/>
            <person name="Hu T."/>
            <person name="Zhou J."/>
            <person name="Zhang Y."/>
            <person name="Zhao Y."/>
            <person name="Liu Y."/>
            <person name="Song Y."/>
            <person name="Tong Y."/>
            <person name="Lu Y."/>
            <person name="Yang J."/>
            <person name="Xu C."/>
            <person name="Jia M."/>
            <person name="Peters R.J."/>
            <person name="Huang L."/>
            <person name="Gao W."/>
        </authorList>
    </citation>
    <scope>NUCLEOTIDE SEQUENCE [LARGE SCALE GENOMIC DNA]</scope>
    <source>
        <strain evidence="3">cv. XIE 37</strain>
        <tissue evidence="2">Leaf</tissue>
    </source>
</reference>
<dbReference type="EMBL" id="JAAARO010000018">
    <property type="protein sequence ID" value="KAF5732222.1"/>
    <property type="molecule type" value="Genomic_DNA"/>
</dbReference>
<keyword evidence="1" id="KW-0732">Signal</keyword>
<sequence length="115" mass="12177">MLMAVGLLGLPGLSIILDCHSSTGYIGILEAAEGTGLINGIIIRKFSSTVRTMLVVGDSAPGNPFRSTINLRYVTLLTIVVVLKWAGSDIESLKGSFEGFWTPNGLYPPAASRIP</sequence>
<evidence type="ECO:0000313" key="2">
    <source>
        <dbReference type="EMBL" id="KAF5732222.1"/>
    </source>
</evidence>
<protein>
    <submittedName>
        <fullName evidence="2">Uncharacterized protein</fullName>
    </submittedName>
</protein>
<name>A0A7J7CDP6_TRIWF</name>
<evidence type="ECO:0000256" key="1">
    <source>
        <dbReference type="SAM" id="SignalP"/>
    </source>
</evidence>
<organism evidence="2 3">
    <name type="scientific">Tripterygium wilfordii</name>
    <name type="common">Thunder God vine</name>
    <dbReference type="NCBI Taxonomy" id="458696"/>
    <lineage>
        <taxon>Eukaryota</taxon>
        <taxon>Viridiplantae</taxon>
        <taxon>Streptophyta</taxon>
        <taxon>Embryophyta</taxon>
        <taxon>Tracheophyta</taxon>
        <taxon>Spermatophyta</taxon>
        <taxon>Magnoliopsida</taxon>
        <taxon>eudicotyledons</taxon>
        <taxon>Gunneridae</taxon>
        <taxon>Pentapetalae</taxon>
        <taxon>rosids</taxon>
        <taxon>fabids</taxon>
        <taxon>Celastrales</taxon>
        <taxon>Celastraceae</taxon>
        <taxon>Tripterygium</taxon>
    </lineage>
</organism>
<dbReference type="InParanoid" id="A0A7J7CDP6"/>
<feature type="chain" id="PRO_5029717864" evidence="1">
    <location>
        <begin position="22"/>
        <end position="115"/>
    </location>
</feature>
<accession>A0A7J7CDP6</accession>
<comment type="caution">
    <text evidence="2">The sequence shown here is derived from an EMBL/GenBank/DDBJ whole genome shotgun (WGS) entry which is preliminary data.</text>
</comment>
<gene>
    <name evidence="2" type="ORF">HS088_TW18G00913</name>
</gene>
<dbReference type="Proteomes" id="UP000593562">
    <property type="component" value="Unassembled WGS sequence"/>
</dbReference>
<feature type="signal peptide" evidence="1">
    <location>
        <begin position="1"/>
        <end position="21"/>
    </location>
</feature>
<proteinExistence type="predicted"/>